<feature type="transmembrane region" description="Helical" evidence="1">
    <location>
        <begin position="317"/>
        <end position="343"/>
    </location>
</feature>
<reference evidence="2 3" key="4">
    <citation type="journal article" date="1998" name="J. Virol.">
        <title>The R33 G protein-coupled receptor gene of rat cytomegalovirus plays an essential role in the pathogenesis of viral infection.</title>
        <authorList>
            <person name="Beisser P.S."/>
            <person name="Vink C."/>
            <person name="Van Dam J.G."/>
            <person name="Grauls G."/>
            <person name="Vanherle S.J."/>
            <person name="Bruggeman C.A."/>
        </authorList>
    </citation>
    <scope>NUCLEOTIDE SEQUENCE [LARGE SCALE GENOMIC DNA]</scope>
    <source>
        <strain evidence="2 3">Maastricht</strain>
    </source>
</reference>
<sequence>MARPRANGAAVSVLLFLLFTFSDVDHGHVSGCPDAADEDGDASSAVPYVPDPLDVRFYYRTTFTVIGVSWVGQSDDVRAGLNWYVVQKNGTELLVGRMDWQGYHHLKEQYSRGGAVFMYYGPPEKGNVSQVYITGWLETPVGFIGHYRIKGYGLTADARIVGRTYTSVNPNPDKFEAYAYYFNCMRPDGESVCPDKALNLSLQEQIHWWNGGRRIATFTPSGQLGVPGKTDWVEHPDYLNQYLLDPFTGALKVFGTEAIVRLSCLRCTRQGPNYSSLSMLSCRDPDTNTRIPPASGKDLRLTTNNTFLDFLEFGLSVVTWTVVGIALTAALGLLALTIAGAMVSSSCCSRLRACVVDGGRGGTGYRKLPVNEIV</sequence>
<evidence type="ECO:0000313" key="2">
    <source>
        <dbReference type="EMBL" id="AAF99262.1"/>
    </source>
</evidence>
<reference evidence="2 3" key="1">
    <citation type="journal article" date="1996" name="J. Gen. Virol.">
        <title>Cloning and sequence analysis of the genes encoding DNA polymerase, glycoprotein B, ICP18.5 and major DNA-binding protein of rat cytomegalovirus.</title>
        <authorList>
            <person name="Beuken E."/>
            <person name="Slobbe R."/>
            <person name="Bruggeman C.A."/>
            <person name="Vink C."/>
        </authorList>
    </citation>
    <scope>NUCLEOTIDE SEQUENCE [LARGE SCALE GENOMIC DNA]</scope>
    <source>
        <strain evidence="2 3">Maastricht</strain>
    </source>
</reference>
<accession>Q9DW28</accession>
<gene>
    <name evidence="2" type="primary">r166</name>
</gene>
<protein>
    <submittedName>
        <fullName evidence="2">Pr166</fullName>
    </submittedName>
</protein>
<keyword evidence="1" id="KW-0812">Transmembrane</keyword>
<dbReference type="EMBL" id="AF232689">
    <property type="protein sequence ID" value="AAF99262.1"/>
    <property type="molecule type" value="Genomic_DNA"/>
</dbReference>
<reference evidence="2 3" key="7">
    <citation type="journal article" date="1999" name="J. Virol.">
        <title>Deletion of the R78 G protein-coupled receptor gene from rat cytomegalovirus results in an attenuated, syncytium-inducing mutant strain.</title>
        <authorList>
            <person name="Beisser P.S."/>
            <person name="Grauls G."/>
            <person name="Bruggeman C.A."/>
            <person name="Vink C."/>
        </authorList>
    </citation>
    <scope>NUCLEOTIDE SEQUENCE [LARGE SCALE GENOMIC DNA]</scope>
    <source>
        <strain evidence="2 3">Maastricht</strain>
    </source>
</reference>
<reference evidence="2 3" key="2">
    <citation type="journal article" date="1996" name="J. Virol.">
        <title>Structure of the rat cytomegalovirus genome termini.</title>
        <authorList>
            <person name="Vink C."/>
            <person name="Beuken E."/>
            <person name="Bruggeman C.A."/>
        </authorList>
    </citation>
    <scope>NUCLEOTIDE SEQUENCE [LARGE SCALE GENOMIC DNA]</scope>
    <source>
        <strain evidence="2 3">Maastricht</strain>
    </source>
</reference>
<keyword evidence="1" id="KW-0472">Membrane</keyword>
<reference evidence="2 3" key="3">
    <citation type="journal article" date="1997" name="J. Gen. Virol.">
        <title>Cloning and functional characterization of the origin of lytic-phase DNA replication of rat cytomegalovirus.</title>
        <authorList>
            <person name="Vink C."/>
            <person name="Beuken E."/>
            <person name="Bruggeman C.A."/>
        </authorList>
    </citation>
    <scope>NUCLEOTIDE SEQUENCE [LARGE SCALE GENOMIC DNA]</scope>
    <source>
        <strain evidence="2 3">Maastricht</strain>
    </source>
</reference>
<reference evidence="2 3" key="8">
    <citation type="journal article" date="2000" name="J. Virol.">
        <title>The r144 major histocompatibility complex class I-like gene of rat cytomegalovirus is dispensable for both acute and long-term infection in the immunocompromised host.</title>
        <authorList>
            <person name="Beisser P.S."/>
            <person name="Kloover J.S."/>
            <person name="Grauls G.E."/>
            <person name="Blok M.J."/>
            <person name="Bruggeman C.A."/>
            <person name="Vink C."/>
        </authorList>
    </citation>
    <scope>NUCLEOTIDE SEQUENCE [LARGE SCALE GENOMIC DNA]</scope>
    <source>
        <strain evidence="2 3">Maastricht</strain>
    </source>
</reference>
<reference evidence="2 3" key="6">
    <citation type="journal article" date="1999" name="J. Gen. Virol.">
        <title>The rat cytomegalovirus R32 gene encodes a virion-associated protein that elicits a strong humoral immune response in infected rats.</title>
        <authorList>
            <person name="Beuken E."/>
            <person name="Grauls G."/>
            <person name="Bruggeman C.A."/>
            <person name="Vink C."/>
        </authorList>
    </citation>
    <scope>NUCLEOTIDE SEQUENCE [LARGE SCALE GENOMIC DNA]</scope>
    <source>
        <strain evidence="2 3">Maastricht</strain>
    </source>
</reference>
<dbReference type="Proteomes" id="UP000008288">
    <property type="component" value="Segment"/>
</dbReference>
<keyword evidence="3" id="KW-1185">Reference proteome</keyword>
<reference evidence="2 3" key="5">
    <citation type="journal article" date="1998" name="Virology">
        <title>The Maastricht strain and England strain of rat cytomegalovirus represent different betaherpesvirus species rather than strains.</title>
        <authorList>
            <person name="Beisser P.S."/>
            <person name="Kaptein S.J."/>
            <person name="Beuken E."/>
            <person name="Bruggeman C.A."/>
            <person name="Vink C."/>
        </authorList>
    </citation>
    <scope>NUCLEOTIDE SEQUENCE [LARGE SCALE GENOMIC DNA]</scope>
    <source>
        <strain evidence="2 3">Maastricht</strain>
    </source>
</reference>
<organism evidence="2 3">
    <name type="scientific">Rat cytomegalovirus (strain Maastricht)</name>
    <dbReference type="NCBI Taxonomy" id="79700"/>
    <lineage>
        <taxon>Viruses</taxon>
        <taxon>Duplodnaviria</taxon>
        <taxon>Heunggongvirae</taxon>
        <taxon>Peploviricota</taxon>
        <taxon>Herviviricetes</taxon>
        <taxon>Herpesvirales</taxon>
        <taxon>Orthoherpesviridae</taxon>
        <taxon>Betaherpesvirinae</taxon>
        <taxon>Muromegalovirus</taxon>
        <taxon>Muromegalovirus muridbeta2</taxon>
        <taxon>Murid betaherpesvirus 2</taxon>
    </lineage>
</organism>
<reference evidence="2 3" key="10">
    <citation type="journal article" date="2000" name="Virus Res.">
        <title>Rat cytomegalovirus R89 is a highly conserved gene which expresses a spliced transcript.</title>
        <authorList>
            <person name="Gruijthuijsen Y.K."/>
            <person name="Beuken E."/>
            <person name="Bruggeman C.A."/>
            <person name="Vink C."/>
        </authorList>
    </citation>
    <scope>NUCLEOTIDE SEQUENCE [LARGE SCALE GENOMIC DNA]</scope>
    <source>
        <strain evidence="2 3">Maastricht</strain>
    </source>
</reference>
<dbReference type="OrthoDB" id="33780at10239"/>
<name>Q9DW28_RCMVM</name>
<dbReference type="RefSeq" id="NP_064275.1">
    <property type="nucleotide sequence ID" value="NC_002512.2"/>
</dbReference>
<dbReference type="KEGG" id="vg:940296"/>
<keyword evidence="1" id="KW-1133">Transmembrane helix</keyword>
<evidence type="ECO:0000256" key="1">
    <source>
        <dbReference type="SAM" id="Phobius"/>
    </source>
</evidence>
<reference evidence="2 3" key="9">
    <citation type="journal article" date="2000" name="J. Virol.">
        <title>Complete DNA sequence of the rat cytomegalovirus genome.</title>
        <authorList>
            <person name="Vink C."/>
            <person name="Beuken E."/>
            <person name="Bruggeman C.A."/>
        </authorList>
    </citation>
    <scope>NUCLEOTIDE SEQUENCE [LARGE SCALE GENOMIC DNA]</scope>
    <source>
        <strain evidence="2 3">Maastricht</strain>
    </source>
</reference>
<evidence type="ECO:0000313" key="3">
    <source>
        <dbReference type="Proteomes" id="UP000008288"/>
    </source>
</evidence>
<organismHost>
    <name type="scientific">Rattus</name>
    <name type="common">rats</name>
    <dbReference type="NCBI Taxonomy" id="10114"/>
</organismHost>
<proteinExistence type="predicted"/>
<dbReference type="GeneID" id="940296"/>